<reference evidence="1 2" key="1">
    <citation type="journal article" date="2012" name="J. Bacteriol.">
        <title>Genome Sequence of Galbibacter marinum Type Strain ck-I2-15.</title>
        <authorList>
            <person name="Lai Q."/>
            <person name="Li C."/>
            <person name="Shao Z."/>
        </authorList>
    </citation>
    <scope>NUCLEOTIDE SEQUENCE [LARGE SCALE GENOMIC DNA]</scope>
    <source>
        <strain evidence="2">ck-I2-15</strain>
    </source>
</reference>
<evidence type="ECO:0000313" key="2">
    <source>
        <dbReference type="Proteomes" id="UP000007364"/>
    </source>
</evidence>
<evidence type="ECO:0000313" key="1">
    <source>
        <dbReference type="EMBL" id="EKF56252.1"/>
    </source>
</evidence>
<dbReference type="EMBL" id="AMSG01000002">
    <property type="protein sequence ID" value="EKF56252.1"/>
    <property type="molecule type" value="Genomic_DNA"/>
</dbReference>
<dbReference type="OrthoDB" id="1404327at2"/>
<dbReference type="eggNOG" id="ENOG502ZC47">
    <property type="taxonomic scope" value="Bacteria"/>
</dbReference>
<accession>K2QN45</accession>
<organism evidence="1 2">
    <name type="scientific">Galbibacter marinus</name>
    <dbReference type="NCBI Taxonomy" id="555500"/>
    <lineage>
        <taxon>Bacteria</taxon>
        <taxon>Pseudomonadati</taxon>
        <taxon>Bacteroidota</taxon>
        <taxon>Flavobacteriia</taxon>
        <taxon>Flavobacteriales</taxon>
        <taxon>Flavobacteriaceae</taxon>
        <taxon>Galbibacter</taxon>
    </lineage>
</organism>
<dbReference type="Proteomes" id="UP000007364">
    <property type="component" value="Unassembled WGS sequence"/>
</dbReference>
<name>K2QN45_9FLAO</name>
<dbReference type="RefSeq" id="WP_008990271.1">
    <property type="nucleotide sequence ID" value="NZ_AMSG01000002.1"/>
</dbReference>
<sequence length="595" mass="69274">MVYFQSKEYRIDLSSYKITFIEQSNRFNNDLKKNYSLPLNISFDDIVIEKLGLPDIDNVTSYLSSDKGILYMDDRYFSATLLLGDISKKTIEITIYYGDETLPVYDVNLKDLPWPVIVQHDFNAYAKSMLTKAWPEVTHNWPTVFRKEISGEGDYEHFLGLVNNYNGSNFVVNEIVNEEGQNIAKNYNVMCPFPYLLEILRFGYQNEGKKVRGSVFENEKLKKTLYVPDKFIESFKGSTYDQDSFRTPTSNYQQSSVRYGVYEKSHIPTIEGSYKVDLKINLPPAYTKYFKMEVYQEDAVSEMKTYYYNKSSTSGNRVIISDSVTINVDNSNVGDRIYIKLTLRYFTNSIEEYNSFEYKLSGGQLNTFPISYSLSQFLPELTFGDFVNNLKNWLNLDITIEDEWVNVNFLEESLLNIIPDKHDHLEDPNRIKKSNKNKIYKLIYEDSSSILISNTGQIFSDIDQKNKEVIAIEMPIKSLLVEQNNNIITGAYPEERPDLLLCLYDGLKSGRNPCVENISGSSLSLQDIYEEFWSVWIGIRTNNFTFEDTITAHISEPFSLKTFSYRYNELHMIKEIKRTRISQDYWELDIESETL</sequence>
<comment type="caution">
    <text evidence="1">The sequence shown here is derived from an EMBL/GenBank/DDBJ whole genome shotgun (WGS) entry which is preliminary data.</text>
</comment>
<protein>
    <submittedName>
        <fullName evidence="1">Uncharacterized protein</fullName>
    </submittedName>
</protein>
<dbReference type="AlphaFoldDB" id="K2QN45"/>
<keyword evidence="2" id="KW-1185">Reference proteome</keyword>
<proteinExistence type="predicted"/>
<dbReference type="STRING" id="555500.I215_01978"/>
<gene>
    <name evidence="1" type="ORF">I215_01978</name>
</gene>